<dbReference type="AlphaFoldDB" id="A0ABD3IFI0"/>
<comment type="caution">
    <text evidence="1">The sequence shown here is derived from an EMBL/GenBank/DDBJ whole genome shotgun (WGS) entry which is preliminary data.</text>
</comment>
<reference evidence="1 2" key="1">
    <citation type="submission" date="2024-09" db="EMBL/GenBank/DDBJ databases">
        <title>Chromosome-scale assembly of Riccia sorocarpa.</title>
        <authorList>
            <person name="Paukszto L."/>
        </authorList>
    </citation>
    <scope>NUCLEOTIDE SEQUENCE [LARGE SCALE GENOMIC DNA]</scope>
    <source>
        <strain evidence="1">LP-2024</strain>
        <tissue evidence="1">Aerial parts of the thallus</tissue>
    </source>
</reference>
<dbReference type="Proteomes" id="UP001633002">
    <property type="component" value="Unassembled WGS sequence"/>
</dbReference>
<accession>A0ABD3IFI0</accession>
<dbReference type="EMBL" id="JBJQOH010000001">
    <property type="protein sequence ID" value="KAL3702493.1"/>
    <property type="molecule type" value="Genomic_DNA"/>
</dbReference>
<protein>
    <submittedName>
        <fullName evidence="1">Uncharacterized protein</fullName>
    </submittedName>
</protein>
<sequence>MVNYTNRVMTALESAMGHEIAWQDCQERVVISAHFADLGFPGCIGLVDDTIVKLSQRPRDDGETYFDGKSNYSMNVQTTFVREFVFNWDDRTQISTMSGREVGLIVDTVGDCFLLPEGSTAPWTARHLMICLIGYLSGLGPRRCGEDTRDNPCLQEADASLWKEEGDVPLHWHCDVAYLENGLVDDDDIVLSDSDKSLEEVITLYSERAPQVVLLSSSISLDR</sequence>
<evidence type="ECO:0000313" key="1">
    <source>
        <dbReference type="EMBL" id="KAL3702493.1"/>
    </source>
</evidence>
<gene>
    <name evidence="1" type="ORF">R1sor_020515</name>
</gene>
<evidence type="ECO:0000313" key="2">
    <source>
        <dbReference type="Proteomes" id="UP001633002"/>
    </source>
</evidence>
<organism evidence="1 2">
    <name type="scientific">Riccia sorocarpa</name>
    <dbReference type="NCBI Taxonomy" id="122646"/>
    <lineage>
        <taxon>Eukaryota</taxon>
        <taxon>Viridiplantae</taxon>
        <taxon>Streptophyta</taxon>
        <taxon>Embryophyta</taxon>
        <taxon>Marchantiophyta</taxon>
        <taxon>Marchantiopsida</taxon>
        <taxon>Marchantiidae</taxon>
        <taxon>Marchantiales</taxon>
        <taxon>Ricciaceae</taxon>
        <taxon>Riccia</taxon>
    </lineage>
</organism>
<name>A0ABD3IFI0_9MARC</name>
<keyword evidence="2" id="KW-1185">Reference proteome</keyword>
<proteinExistence type="predicted"/>